<dbReference type="Proteomes" id="UP000251341">
    <property type="component" value="Unassembled WGS sequence"/>
</dbReference>
<organism evidence="3 4">
    <name type="scientific">Limnohabitans curvus</name>
    <dbReference type="NCBI Taxonomy" id="323423"/>
    <lineage>
        <taxon>Bacteria</taxon>
        <taxon>Pseudomonadati</taxon>
        <taxon>Pseudomonadota</taxon>
        <taxon>Betaproteobacteria</taxon>
        <taxon>Burkholderiales</taxon>
        <taxon>Comamonadaceae</taxon>
        <taxon>Limnohabitans</taxon>
    </lineage>
</organism>
<dbReference type="Pfam" id="PF03401">
    <property type="entry name" value="TctC"/>
    <property type="match status" value="1"/>
</dbReference>
<comment type="caution">
    <text evidence="3">The sequence shown here is derived from an EMBL/GenBank/DDBJ whole genome shotgun (WGS) entry which is preliminary data.</text>
</comment>
<protein>
    <submittedName>
        <fullName evidence="3">ABC transporter substrate-binding protein</fullName>
    </submittedName>
</protein>
<dbReference type="PANTHER" id="PTHR42928">
    <property type="entry name" value="TRICARBOXYLATE-BINDING PROTEIN"/>
    <property type="match status" value="1"/>
</dbReference>
<dbReference type="PANTHER" id="PTHR42928:SF5">
    <property type="entry name" value="BLR1237 PROTEIN"/>
    <property type="match status" value="1"/>
</dbReference>
<dbReference type="SUPFAM" id="SSF53850">
    <property type="entry name" value="Periplasmic binding protein-like II"/>
    <property type="match status" value="1"/>
</dbReference>
<evidence type="ECO:0000256" key="2">
    <source>
        <dbReference type="SAM" id="SignalP"/>
    </source>
</evidence>
<comment type="similarity">
    <text evidence="1">Belongs to the UPF0065 (bug) family.</text>
</comment>
<feature type="signal peptide" evidence="2">
    <location>
        <begin position="1"/>
        <end position="22"/>
    </location>
</feature>
<dbReference type="EMBL" id="NESP01000001">
    <property type="protein sequence ID" value="PUE58403.1"/>
    <property type="molecule type" value="Genomic_DNA"/>
</dbReference>
<keyword evidence="2" id="KW-0732">Signal</keyword>
<feature type="chain" id="PRO_5016378066" evidence="2">
    <location>
        <begin position="23"/>
        <end position="326"/>
    </location>
</feature>
<name>A0A315EKH7_9BURK</name>
<dbReference type="Gene3D" id="3.40.190.10">
    <property type="entry name" value="Periplasmic binding protein-like II"/>
    <property type="match status" value="1"/>
</dbReference>
<evidence type="ECO:0000256" key="1">
    <source>
        <dbReference type="ARBA" id="ARBA00006987"/>
    </source>
</evidence>
<evidence type="ECO:0000313" key="4">
    <source>
        <dbReference type="Proteomes" id="UP000251341"/>
    </source>
</evidence>
<sequence>MPSYKQLLALIAGLAIAISAQAQNYPNKAIKMIIPFPPGGATDIVGRIVAEALSKELGQPVVVDNKSGAGGSIGTTAIARAAPDGYTLGIATVGTHAANPACNPKGGYDALQDFAPISNLARTPNVLSIFPGIGAKNYQELHAYLKKNPGKVRYATGGACGVHHLTGALFTSLTGTDIIHVPYRGSGPALTDVMSGHVELFFDSLPGSLAHIQSNRLRPIAVAWDKRLESLPNVPTYAELGLKPINDAVWYGLVAPAKTPDDIVKKLNAATLKVLALPEVKERIVQSGSEPAGTTPAEFGAEIKAALERMKNTVKTQGITFDPSGS</sequence>
<gene>
    <name evidence="3" type="ORF">B9Z44_01580</name>
</gene>
<dbReference type="CDD" id="cd13577">
    <property type="entry name" value="PBP2_BugE_Glu"/>
    <property type="match status" value="1"/>
</dbReference>
<accession>A0A315EKH7</accession>
<keyword evidence="4" id="KW-1185">Reference proteome</keyword>
<dbReference type="InterPro" id="IPR005064">
    <property type="entry name" value="BUG"/>
</dbReference>
<dbReference type="PIRSF" id="PIRSF017082">
    <property type="entry name" value="YflP"/>
    <property type="match status" value="1"/>
</dbReference>
<proteinExistence type="inferred from homology"/>
<dbReference type="RefSeq" id="WP_108401516.1">
    <property type="nucleotide sequence ID" value="NZ_NESP01000001.1"/>
</dbReference>
<dbReference type="AlphaFoldDB" id="A0A315EKH7"/>
<dbReference type="InterPro" id="IPR042100">
    <property type="entry name" value="Bug_dom1"/>
</dbReference>
<evidence type="ECO:0000313" key="3">
    <source>
        <dbReference type="EMBL" id="PUE58403.1"/>
    </source>
</evidence>
<reference evidence="3 4" key="1">
    <citation type="submission" date="2017-04" db="EMBL/GenBank/DDBJ databases">
        <title>Unexpected and diverse lifestyles within the genus Limnohabitans.</title>
        <authorList>
            <person name="Kasalicky V."/>
            <person name="Mehrshad M."/>
            <person name="Andrei S.-A."/>
            <person name="Salcher M."/>
            <person name="Kratochvilova H."/>
            <person name="Simek K."/>
            <person name="Ghai R."/>
        </authorList>
    </citation>
    <scope>NUCLEOTIDE SEQUENCE [LARGE SCALE GENOMIC DNA]</scope>
    <source>
        <strain evidence="3 4">MWH-C5</strain>
    </source>
</reference>
<dbReference type="Gene3D" id="3.40.190.150">
    <property type="entry name" value="Bordetella uptake gene, domain 1"/>
    <property type="match status" value="1"/>
</dbReference>